<accession>A0A517XRL1</accession>
<organism evidence="6 7">
    <name type="scientific">Urbifossiella limnaea</name>
    <dbReference type="NCBI Taxonomy" id="2528023"/>
    <lineage>
        <taxon>Bacteria</taxon>
        <taxon>Pseudomonadati</taxon>
        <taxon>Planctomycetota</taxon>
        <taxon>Planctomycetia</taxon>
        <taxon>Gemmatales</taxon>
        <taxon>Gemmataceae</taxon>
        <taxon>Urbifossiella</taxon>
    </lineage>
</organism>
<evidence type="ECO:0000256" key="2">
    <source>
        <dbReference type="ARBA" id="ARBA00023008"/>
    </source>
</evidence>
<dbReference type="PANTHER" id="PTHR12151:SF25">
    <property type="entry name" value="LINALOOL DEHYDRATASE_ISOMERASE DOMAIN-CONTAINING PROTEIN"/>
    <property type="match status" value="1"/>
</dbReference>
<evidence type="ECO:0000313" key="7">
    <source>
        <dbReference type="Proteomes" id="UP000319576"/>
    </source>
</evidence>
<protein>
    <recommendedName>
        <fullName evidence="5">Thioredoxin domain-containing protein</fullName>
    </recommendedName>
</protein>
<keyword evidence="2 3" id="KW-0186">Copper</keyword>
<name>A0A517XRL1_9BACT</name>
<dbReference type="InterPro" id="IPR003782">
    <property type="entry name" value="SCO1/SenC"/>
</dbReference>
<feature type="binding site" evidence="3">
    <location>
        <position position="158"/>
    </location>
    <ligand>
        <name>Cu cation</name>
        <dbReference type="ChEBI" id="CHEBI:23378"/>
    </ligand>
</feature>
<dbReference type="OrthoDB" id="9811998at2"/>
<sequence length="207" mass="22738">MRTTLVLLLLVAAGCGPRGSSSARSSGTSDLDFPVGAFSLTDRSGRTVTDKDLLGKVWVASFVFTRCLGPCPAVTGTVKELQADLRELPDVRFVTFTVDPSRDNPDELAKYAAKYAADPERWLFLTGPEATVHALMRDRFKLAVGRKEEAKEGDEYDHSTRLTVVDKKGVIRATFAGMRDDARPDAKEAFAENLTKLKETVRRLVAE</sequence>
<keyword evidence="3" id="KW-0479">Metal-binding</keyword>
<reference evidence="6 7" key="1">
    <citation type="submission" date="2019-02" db="EMBL/GenBank/DDBJ databases">
        <title>Deep-cultivation of Planctomycetes and their phenomic and genomic characterization uncovers novel biology.</title>
        <authorList>
            <person name="Wiegand S."/>
            <person name="Jogler M."/>
            <person name="Boedeker C."/>
            <person name="Pinto D."/>
            <person name="Vollmers J."/>
            <person name="Rivas-Marin E."/>
            <person name="Kohn T."/>
            <person name="Peeters S.H."/>
            <person name="Heuer A."/>
            <person name="Rast P."/>
            <person name="Oberbeckmann S."/>
            <person name="Bunk B."/>
            <person name="Jeske O."/>
            <person name="Meyerdierks A."/>
            <person name="Storesund J.E."/>
            <person name="Kallscheuer N."/>
            <person name="Luecker S."/>
            <person name="Lage O.M."/>
            <person name="Pohl T."/>
            <person name="Merkel B.J."/>
            <person name="Hornburger P."/>
            <person name="Mueller R.-W."/>
            <person name="Bruemmer F."/>
            <person name="Labrenz M."/>
            <person name="Spormann A.M."/>
            <person name="Op den Camp H."/>
            <person name="Overmann J."/>
            <person name="Amann R."/>
            <person name="Jetten M.S.M."/>
            <person name="Mascher T."/>
            <person name="Medema M.H."/>
            <person name="Devos D.P."/>
            <person name="Kaster A.-K."/>
            <person name="Ovreas L."/>
            <person name="Rohde M."/>
            <person name="Galperin M.Y."/>
            <person name="Jogler C."/>
        </authorList>
    </citation>
    <scope>NUCLEOTIDE SEQUENCE [LARGE SCALE GENOMIC DNA]</scope>
    <source>
        <strain evidence="6 7">ETA_A1</strain>
    </source>
</reference>
<comment type="similarity">
    <text evidence="1">Belongs to the SCO1/2 family.</text>
</comment>
<dbReference type="PROSITE" id="PS51352">
    <property type="entry name" value="THIOREDOXIN_2"/>
    <property type="match status" value="1"/>
</dbReference>
<evidence type="ECO:0000313" key="6">
    <source>
        <dbReference type="EMBL" id="QDU20139.1"/>
    </source>
</evidence>
<proteinExistence type="inferred from homology"/>
<gene>
    <name evidence="6" type="ORF">ETAA1_20820</name>
</gene>
<feature type="binding site" evidence="3">
    <location>
        <position position="67"/>
    </location>
    <ligand>
        <name>Cu cation</name>
        <dbReference type="ChEBI" id="CHEBI:23378"/>
    </ligand>
</feature>
<evidence type="ECO:0000256" key="1">
    <source>
        <dbReference type="ARBA" id="ARBA00010996"/>
    </source>
</evidence>
<dbReference type="CDD" id="cd02968">
    <property type="entry name" value="SCO"/>
    <property type="match status" value="1"/>
</dbReference>
<feature type="domain" description="Thioredoxin" evidence="5">
    <location>
        <begin position="29"/>
        <end position="196"/>
    </location>
</feature>
<dbReference type="InterPro" id="IPR036249">
    <property type="entry name" value="Thioredoxin-like_sf"/>
</dbReference>
<dbReference type="Gene3D" id="3.40.30.10">
    <property type="entry name" value="Glutaredoxin"/>
    <property type="match status" value="1"/>
</dbReference>
<keyword evidence="4" id="KW-1015">Disulfide bond</keyword>
<evidence type="ECO:0000259" key="5">
    <source>
        <dbReference type="PROSITE" id="PS51352"/>
    </source>
</evidence>
<dbReference type="InterPro" id="IPR013766">
    <property type="entry name" value="Thioredoxin_domain"/>
</dbReference>
<feature type="disulfide bond" description="Redox-active" evidence="4">
    <location>
        <begin position="67"/>
        <end position="71"/>
    </location>
</feature>
<dbReference type="EMBL" id="CP036273">
    <property type="protein sequence ID" value="QDU20139.1"/>
    <property type="molecule type" value="Genomic_DNA"/>
</dbReference>
<keyword evidence="7" id="KW-1185">Reference proteome</keyword>
<dbReference type="GO" id="GO:0046872">
    <property type="term" value="F:metal ion binding"/>
    <property type="evidence" value="ECO:0007669"/>
    <property type="project" value="UniProtKB-KW"/>
</dbReference>
<feature type="binding site" evidence="3">
    <location>
        <position position="71"/>
    </location>
    <ligand>
        <name>Cu cation</name>
        <dbReference type="ChEBI" id="CHEBI:23378"/>
    </ligand>
</feature>
<evidence type="ECO:0000256" key="3">
    <source>
        <dbReference type="PIRSR" id="PIRSR603782-1"/>
    </source>
</evidence>
<dbReference type="PROSITE" id="PS51257">
    <property type="entry name" value="PROKAR_LIPOPROTEIN"/>
    <property type="match status" value="1"/>
</dbReference>
<dbReference type="AlphaFoldDB" id="A0A517XRL1"/>
<dbReference type="RefSeq" id="WP_145237190.1">
    <property type="nucleotide sequence ID" value="NZ_CP036273.1"/>
</dbReference>
<dbReference type="KEGG" id="uli:ETAA1_20820"/>
<dbReference type="Proteomes" id="UP000319576">
    <property type="component" value="Chromosome"/>
</dbReference>
<evidence type="ECO:0000256" key="4">
    <source>
        <dbReference type="PIRSR" id="PIRSR603782-2"/>
    </source>
</evidence>
<dbReference type="Pfam" id="PF02630">
    <property type="entry name" value="SCO1-SenC"/>
    <property type="match status" value="1"/>
</dbReference>
<dbReference type="PANTHER" id="PTHR12151">
    <property type="entry name" value="ELECTRON TRANSPORT PROTIN SCO1/SENC FAMILY MEMBER"/>
    <property type="match status" value="1"/>
</dbReference>
<dbReference type="SUPFAM" id="SSF52833">
    <property type="entry name" value="Thioredoxin-like"/>
    <property type="match status" value="1"/>
</dbReference>